<sequence length="193" mass="21741">MERTEAMLIATRRLRNMVASDGIAASYQSLGVYRTEVLRLVGNITGSYYAGKVLPEAEPEQTPSSAPEYMPWSAIAYPAEHPYPVALRIIEELRAAIARYAFVDVENLTRYTSKPMGGMEIYQEHGPWVLINDVRNNRIRDPSYPPAHYNREDAETFAQALIAQGWYNEGEGYVDDLHDLLGSFLKTHTGDQA</sequence>
<evidence type="ECO:0000313" key="2">
    <source>
        <dbReference type="Proteomes" id="UP000831532"/>
    </source>
</evidence>
<dbReference type="RefSeq" id="WP_243491957.1">
    <property type="nucleotide sequence ID" value="NZ_CP063361.1"/>
</dbReference>
<organism evidence="1 2">
    <name type="scientific">Massilia violaceinigra</name>
    <dbReference type="NCBI Taxonomy" id="2045208"/>
    <lineage>
        <taxon>Bacteria</taxon>
        <taxon>Pseudomonadati</taxon>
        <taxon>Pseudomonadota</taxon>
        <taxon>Betaproteobacteria</taxon>
        <taxon>Burkholderiales</taxon>
        <taxon>Oxalobacteraceae</taxon>
        <taxon>Telluria group</taxon>
        <taxon>Massilia</taxon>
    </lineage>
</organism>
<accession>A0ABY4A7G4</accession>
<gene>
    <name evidence="1" type="ORF">INH39_02980</name>
</gene>
<proteinExistence type="predicted"/>
<dbReference type="EMBL" id="CP063361">
    <property type="protein sequence ID" value="UOD30725.1"/>
    <property type="molecule type" value="Genomic_DNA"/>
</dbReference>
<protein>
    <submittedName>
        <fullName evidence="1">Uncharacterized protein</fullName>
    </submittedName>
</protein>
<evidence type="ECO:0000313" key="1">
    <source>
        <dbReference type="EMBL" id="UOD30725.1"/>
    </source>
</evidence>
<keyword evidence="2" id="KW-1185">Reference proteome</keyword>
<name>A0ABY4A7G4_9BURK</name>
<dbReference type="Proteomes" id="UP000831532">
    <property type="component" value="Chromosome"/>
</dbReference>
<reference evidence="1 2" key="1">
    <citation type="submission" date="2020-10" db="EMBL/GenBank/DDBJ databases">
        <title>Genome analysis of Massilia species.</title>
        <authorList>
            <person name="Jung D.-H."/>
        </authorList>
    </citation>
    <scope>NUCLEOTIDE SEQUENCE [LARGE SCALE GENOMIC DNA]</scope>
    <source>
        <strain evidence="2">sipir</strain>
    </source>
</reference>